<dbReference type="Proteomes" id="UP000184394">
    <property type="component" value="Unassembled WGS sequence"/>
</dbReference>
<name>A0A1M7IHS7_RUMFL</name>
<dbReference type="RefSeq" id="WP_072949725.1">
    <property type="nucleotide sequence ID" value="NZ_FRCT01000004.1"/>
</dbReference>
<dbReference type="EMBL" id="FRCT01000004">
    <property type="protein sequence ID" value="SHM40270.1"/>
    <property type="molecule type" value="Genomic_DNA"/>
</dbReference>
<reference evidence="1 2" key="1">
    <citation type="submission" date="2016-11" db="EMBL/GenBank/DDBJ databases">
        <authorList>
            <person name="Jaros S."/>
            <person name="Januszkiewicz K."/>
            <person name="Wedrychowicz H."/>
        </authorList>
    </citation>
    <scope>NUCLEOTIDE SEQUENCE [LARGE SCALE GENOMIC DNA]</scope>
    <source>
        <strain evidence="1 2">Y1</strain>
    </source>
</reference>
<evidence type="ECO:0000313" key="1">
    <source>
        <dbReference type="EMBL" id="SHM40270.1"/>
    </source>
</evidence>
<sequence length="90" mass="10184">MKSRTTAKTIRIPNDIYADIEREAAKKDTSFSKEAIDRLRHVDNSLTPDILATIQTIINKSLEGVKTGSCKPIKEAQEEVNKLWKNKLSK</sequence>
<evidence type="ECO:0000313" key="2">
    <source>
        <dbReference type="Proteomes" id="UP000184394"/>
    </source>
</evidence>
<protein>
    <recommendedName>
        <fullName evidence="3">Arc-like DNA binding domain-containing protein</fullName>
    </recommendedName>
</protein>
<accession>A0A1M7IHS7</accession>
<evidence type="ECO:0008006" key="3">
    <source>
        <dbReference type="Google" id="ProtNLM"/>
    </source>
</evidence>
<dbReference type="AlphaFoldDB" id="A0A1M7IHS7"/>
<dbReference type="OrthoDB" id="1826404at2"/>
<proteinExistence type="predicted"/>
<organism evidence="1 2">
    <name type="scientific">Ruminococcus flavefaciens</name>
    <dbReference type="NCBI Taxonomy" id="1265"/>
    <lineage>
        <taxon>Bacteria</taxon>
        <taxon>Bacillati</taxon>
        <taxon>Bacillota</taxon>
        <taxon>Clostridia</taxon>
        <taxon>Eubacteriales</taxon>
        <taxon>Oscillospiraceae</taxon>
        <taxon>Ruminococcus</taxon>
    </lineage>
</organism>
<gene>
    <name evidence="1" type="ORF">SAMN04487860_104126</name>
</gene>